<dbReference type="InterPro" id="IPR011852">
    <property type="entry name" value="TRAP_TAXI"/>
</dbReference>
<protein>
    <submittedName>
        <fullName evidence="2">TAXI family TRAP transporter solute-binding subunit</fullName>
    </submittedName>
</protein>
<organism evidence="2 3">
    <name type="scientific">Halovulum dunhuangense</name>
    <dbReference type="NCBI Taxonomy" id="1505036"/>
    <lineage>
        <taxon>Bacteria</taxon>
        <taxon>Pseudomonadati</taxon>
        <taxon>Pseudomonadota</taxon>
        <taxon>Alphaproteobacteria</taxon>
        <taxon>Rhodobacterales</taxon>
        <taxon>Paracoccaceae</taxon>
        <taxon>Halovulum</taxon>
    </lineage>
</organism>
<dbReference type="RefSeq" id="WP_171326889.1">
    <property type="nucleotide sequence ID" value="NZ_JABFBC010000004.1"/>
</dbReference>
<dbReference type="AlphaFoldDB" id="A0A849L7J2"/>
<feature type="chain" id="PRO_5032462313" evidence="1">
    <location>
        <begin position="28"/>
        <end position="327"/>
    </location>
</feature>
<proteinExistence type="predicted"/>
<reference evidence="2 3" key="1">
    <citation type="submission" date="2020-05" db="EMBL/GenBank/DDBJ databases">
        <title>Gimesia benthica sp. nov., a novel planctomycete isolated from a deep-sea water sample of the Northwest Indian Ocean.</title>
        <authorList>
            <person name="Wang J."/>
            <person name="Ruan C."/>
            <person name="Song L."/>
            <person name="Zhu Y."/>
            <person name="Li A."/>
            <person name="Zheng X."/>
            <person name="Wang L."/>
            <person name="Lu Z."/>
            <person name="Huang Y."/>
            <person name="Du W."/>
            <person name="Zhou Y."/>
            <person name="Huang L."/>
            <person name="Dai X."/>
        </authorList>
    </citation>
    <scope>NUCLEOTIDE SEQUENCE [LARGE SCALE GENOMIC DNA]</scope>
    <source>
        <strain evidence="2 3">YYQ-30</strain>
    </source>
</reference>
<gene>
    <name evidence="2" type="ORF">HMH01_16435</name>
</gene>
<dbReference type="CDD" id="cd13520">
    <property type="entry name" value="PBP2_TAXI_TRAP"/>
    <property type="match status" value="1"/>
</dbReference>
<sequence length="327" mass="35340">MNKQTRINVLASMALVAPLAFGAAAQAQVYQISMPLGGTSGTFYTQGAALADFINARADGIRVVPSTSGGSVENIRLVGSGQAEFGMAFEGHIYGAWSGVGFEKPYTEYRMVGPAQQTSGWNFIVLADSDIQSVADLAGREFVPGAPGSGSASDADLFLEHIGVRDQIDISYYSWGELGRMLTDGDIEGFNRTGGAPAPFATEIDATHPIRVLDLEAEIDESGFLEEFPFFTKLTIPAGTYSGQEEDAVTYAQGVQWIVHKDVPDEAVREFLELAYTEDAAAHLDRAFPQHDHRNMEWLKTAYVPLHPAAAAFWAEKGLEVPEPVQQ</sequence>
<dbReference type="PANTHER" id="PTHR42941:SF1">
    <property type="entry name" value="SLL1037 PROTEIN"/>
    <property type="match status" value="1"/>
</dbReference>
<feature type="signal peptide" evidence="1">
    <location>
        <begin position="1"/>
        <end position="27"/>
    </location>
</feature>
<evidence type="ECO:0000256" key="1">
    <source>
        <dbReference type="SAM" id="SignalP"/>
    </source>
</evidence>
<keyword evidence="1" id="KW-0732">Signal</keyword>
<dbReference type="Gene3D" id="3.40.190.10">
    <property type="entry name" value="Periplasmic binding protein-like II"/>
    <property type="match status" value="2"/>
</dbReference>
<evidence type="ECO:0000313" key="2">
    <source>
        <dbReference type="EMBL" id="NNU82027.1"/>
    </source>
</evidence>
<keyword evidence="3" id="KW-1185">Reference proteome</keyword>
<evidence type="ECO:0000313" key="3">
    <source>
        <dbReference type="Proteomes" id="UP000572377"/>
    </source>
</evidence>
<dbReference type="PANTHER" id="PTHR42941">
    <property type="entry name" value="SLL1037 PROTEIN"/>
    <property type="match status" value="1"/>
</dbReference>
<dbReference type="Pfam" id="PF16868">
    <property type="entry name" value="NMT1_3"/>
    <property type="match status" value="1"/>
</dbReference>
<accession>A0A849L7J2</accession>
<name>A0A849L7J2_9RHOB</name>
<dbReference type="Proteomes" id="UP000572377">
    <property type="component" value="Unassembled WGS sequence"/>
</dbReference>
<dbReference type="NCBIfam" id="TIGR02122">
    <property type="entry name" value="TRAP_TAXI"/>
    <property type="match status" value="1"/>
</dbReference>
<dbReference type="SUPFAM" id="SSF53850">
    <property type="entry name" value="Periplasmic binding protein-like II"/>
    <property type="match status" value="1"/>
</dbReference>
<dbReference type="EMBL" id="JABFBC010000004">
    <property type="protein sequence ID" value="NNU82027.1"/>
    <property type="molecule type" value="Genomic_DNA"/>
</dbReference>
<comment type="caution">
    <text evidence="2">The sequence shown here is derived from an EMBL/GenBank/DDBJ whole genome shotgun (WGS) entry which is preliminary data.</text>
</comment>